<dbReference type="Proteomes" id="UP001230207">
    <property type="component" value="Unassembled WGS sequence"/>
</dbReference>
<name>A0ABU0BID4_9HYPH</name>
<proteinExistence type="predicted"/>
<protein>
    <submittedName>
        <fullName evidence="1">Uncharacterized protein</fullName>
    </submittedName>
</protein>
<keyword evidence="2" id="KW-1185">Reference proteome</keyword>
<evidence type="ECO:0000313" key="2">
    <source>
        <dbReference type="Proteomes" id="UP001230207"/>
    </source>
</evidence>
<dbReference type="EMBL" id="JAUSVF010000001">
    <property type="protein sequence ID" value="MDQ0318018.1"/>
    <property type="molecule type" value="Genomic_DNA"/>
</dbReference>
<comment type="caution">
    <text evidence="1">The sequence shown here is derived from an EMBL/GenBank/DDBJ whole genome shotgun (WGS) entry which is preliminary data.</text>
</comment>
<sequence length="76" mass="8093">MAASGIEPILAAVFGGALARFLPRVTLMLFTAALQQRHDIKNPADRKTGGISQTVSPNAYLQDSICFSAAEMPESE</sequence>
<evidence type="ECO:0000313" key="1">
    <source>
        <dbReference type="EMBL" id="MDQ0318018.1"/>
    </source>
</evidence>
<reference evidence="1 2" key="1">
    <citation type="submission" date="2023-07" db="EMBL/GenBank/DDBJ databases">
        <title>Genomic Encyclopedia of Type Strains, Phase IV (KMG-IV): sequencing the most valuable type-strain genomes for metagenomic binning, comparative biology and taxonomic classification.</title>
        <authorList>
            <person name="Goeker M."/>
        </authorList>
    </citation>
    <scope>NUCLEOTIDE SEQUENCE [LARGE SCALE GENOMIC DNA]</scope>
    <source>
        <strain evidence="1 2">DSM 1112</strain>
    </source>
</reference>
<organism evidence="1 2">
    <name type="scientific">Pararhizobium capsulatum DSM 1112</name>
    <dbReference type="NCBI Taxonomy" id="1121113"/>
    <lineage>
        <taxon>Bacteria</taxon>
        <taxon>Pseudomonadati</taxon>
        <taxon>Pseudomonadota</taxon>
        <taxon>Alphaproteobacteria</taxon>
        <taxon>Hyphomicrobiales</taxon>
        <taxon>Rhizobiaceae</taxon>
        <taxon>Rhizobium/Agrobacterium group</taxon>
        <taxon>Pararhizobium</taxon>
    </lineage>
</organism>
<gene>
    <name evidence="1" type="ORF">QO002_000156</name>
</gene>
<accession>A0ABU0BID4</accession>